<keyword evidence="2" id="KW-1185">Reference proteome</keyword>
<evidence type="ECO:0000313" key="2">
    <source>
        <dbReference type="Proteomes" id="UP000009168"/>
    </source>
</evidence>
<accession>W7XI23</accession>
<gene>
    <name evidence="1" type="ORF">TTHERM_000648606</name>
</gene>
<protein>
    <submittedName>
        <fullName evidence="1">Uncharacterized protein</fullName>
    </submittedName>
</protein>
<dbReference type="KEGG" id="tet:TTHERM_000648606"/>
<dbReference type="AlphaFoldDB" id="W7XI23"/>
<dbReference type="RefSeq" id="XP_012653169.1">
    <property type="nucleotide sequence ID" value="XM_012797715.1"/>
</dbReference>
<dbReference type="GeneID" id="24440017"/>
<evidence type="ECO:0000313" key="1">
    <source>
        <dbReference type="EMBL" id="EWS74281.1"/>
    </source>
</evidence>
<proteinExistence type="predicted"/>
<dbReference type="EMBL" id="GG662698">
    <property type="protein sequence ID" value="EWS74281.1"/>
    <property type="molecule type" value="Genomic_DNA"/>
</dbReference>
<reference evidence="2" key="1">
    <citation type="journal article" date="2006" name="PLoS Biol.">
        <title>Macronuclear genome sequence of the ciliate Tetrahymena thermophila, a model eukaryote.</title>
        <authorList>
            <person name="Eisen J.A."/>
            <person name="Coyne R.S."/>
            <person name="Wu M."/>
            <person name="Wu D."/>
            <person name="Thiagarajan M."/>
            <person name="Wortman J.R."/>
            <person name="Badger J.H."/>
            <person name="Ren Q."/>
            <person name="Amedeo P."/>
            <person name="Jones K.M."/>
            <person name="Tallon L.J."/>
            <person name="Delcher A.L."/>
            <person name="Salzberg S.L."/>
            <person name="Silva J.C."/>
            <person name="Haas B.J."/>
            <person name="Majoros W.H."/>
            <person name="Farzad M."/>
            <person name="Carlton J.M."/>
            <person name="Smith R.K. Jr."/>
            <person name="Garg J."/>
            <person name="Pearlman R.E."/>
            <person name="Karrer K.M."/>
            <person name="Sun L."/>
            <person name="Manning G."/>
            <person name="Elde N.C."/>
            <person name="Turkewitz A.P."/>
            <person name="Asai D.J."/>
            <person name="Wilkes D.E."/>
            <person name="Wang Y."/>
            <person name="Cai H."/>
            <person name="Collins K."/>
            <person name="Stewart B.A."/>
            <person name="Lee S.R."/>
            <person name="Wilamowska K."/>
            <person name="Weinberg Z."/>
            <person name="Ruzzo W.L."/>
            <person name="Wloga D."/>
            <person name="Gaertig J."/>
            <person name="Frankel J."/>
            <person name="Tsao C.-C."/>
            <person name="Gorovsky M.A."/>
            <person name="Keeling P.J."/>
            <person name="Waller R.F."/>
            <person name="Patron N.J."/>
            <person name="Cherry J.M."/>
            <person name="Stover N.A."/>
            <person name="Krieger C.J."/>
            <person name="del Toro C."/>
            <person name="Ryder H.F."/>
            <person name="Williamson S.C."/>
            <person name="Barbeau R.A."/>
            <person name="Hamilton E.P."/>
            <person name="Orias E."/>
        </authorList>
    </citation>
    <scope>NUCLEOTIDE SEQUENCE [LARGE SCALE GENOMIC DNA]</scope>
    <source>
        <strain evidence="2">SB210</strain>
    </source>
</reference>
<dbReference type="InParanoid" id="W7XI23"/>
<name>W7XI23_TETTS</name>
<organism evidence="1 2">
    <name type="scientific">Tetrahymena thermophila (strain SB210)</name>
    <dbReference type="NCBI Taxonomy" id="312017"/>
    <lineage>
        <taxon>Eukaryota</taxon>
        <taxon>Sar</taxon>
        <taxon>Alveolata</taxon>
        <taxon>Ciliophora</taxon>
        <taxon>Intramacronucleata</taxon>
        <taxon>Oligohymenophorea</taxon>
        <taxon>Hymenostomatida</taxon>
        <taxon>Tetrahymenina</taxon>
        <taxon>Tetrahymenidae</taxon>
        <taxon>Tetrahymena</taxon>
    </lineage>
</organism>
<dbReference type="Proteomes" id="UP000009168">
    <property type="component" value="Unassembled WGS sequence"/>
</dbReference>
<sequence length="64" mass="7505">MQILQNDVFKMKQIIVKANSLFPSKQTQQNKDINSKTVLIFLYQEDLIERQSYLTNLSSYSCTD</sequence>